<sequence length="250" mass="27922">MGRYWQKHEPTARHTVLPGGELVRIHMHGGRNIITDEHKKWTGATIVYSVDPKLAQHCQTIVDAMAQISSDTLGCIQFKPARPTDRNFVRLQPGKGCSSTIGMRPGGQTLTLEDPGCTSKFTIMHELLHTLGFCHEHTGPKRDLAVRILWNNIDLSPAKAAANFGKMSEKDFTDFNLGFDQDSLMLYYPKAFGKVVNGRKLHTMVSKIPNAPLRDTPNVGLSVKDIIKLRLAYKCDRILPRKPSLLLPCP</sequence>
<keyword evidence="3 6" id="KW-0378">Hydrolase</keyword>
<feature type="binding site" evidence="6">
    <location>
        <position position="135"/>
    </location>
    <ligand>
        <name>Zn(2+)</name>
        <dbReference type="ChEBI" id="CHEBI:29105"/>
        <note>catalytic</note>
    </ligand>
</feature>
<dbReference type="AlphaFoldDB" id="A0A6A4JGN2"/>
<keyword evidence="5 6" id="KW-0482">Metalloprotease</keyword>
<proteinExistence type="predicted"/>
<evidence type="ECO:0000256" key="1">
    <source>
        <dbReference type="ARBA" id="ARBA00022670"/>
    </source>
</evidence>
<dbReference type="InterPro" id="IPR006026">
    <property type="entry name" value="Peptidase_Metallo"/>
</dbReference>
<evidence type="ECO:0000313" key="9">
    <source>
        <dbReference type="Proteomes" id="UP000466442"/>
    </source>
</evidence>
<dbReference type="InterPro" id="IPR024079">
    <property type="entry name" value="MetalloPept_cat_dom_sf"/>
</dbReference>
<keyword evidence="4 6" id="KW-0862">Zinc</keyword>
<dbReference type="EC" id="3.4.24.-" evidence="7"/>
<evidence type="ECO:0000256" key="7">
    <source>
        <dbReference type="RuleBase" id="RU361183"/>
    </source>
</evidence>
<dbReference type="OrthoDB" id="291007at2759"/>
<comment type="cofactor">
    <cofactor evidence="6 7">
        <name>Zn(2+)</name>
        <dbReference type="ChEBI" id="CHEBI:29105"/>
    </cofactor>
    <text evidence="6 7">Binds 1 zinc ion per subunit.</text>
</comment>
<evidence type="ECO:0000256" key="3">
    <source>
        <dbReference type="ARBA" id="ARBA00022801"/>
    </source>
</evidence>
<comment type="caution">
    <text evidence="8">The sequence shown here is derived from an EMBL/GenBank/DDBJ whole genome shotgun (WGS) entry which is preliminary data.</text>
</comment>
<dbReference type="PANTHER" id="PTHR10127">
    <property type="entry name" value="DISCOIDIN, CUB, EGF, LAMININ , AND ZINC METALLOPROTEASE DOMAIN CONTAINING"/>
    <property type="match status" value="1"/>
</dbReference>
<dbReference type="PROSITE" id="PS51864">
    <property type="entry name" value="ASTACIN"/>
    <property type="match status" value="1"/>
</dbReference>
<feature type="binding site" evidence="6">
    <location>
        <position position="125"/>
    </location>
    <ligand>
        <name>Zn(2+)</name>
        <dbReference type="ChEBI" id="CHEBI:29105"/>
        <note>catalytic</note>
    </ligand>
</feature>
<evidence type="ECO:0000256" key="5">
    <source>
        <dbReference type="ARBA" id="ARBA00023049"/>
    </source>
</evidence>
<evidence type="ECO:0000313" key="8">
    <source>
        <dbReference type="EMBL" id="KAF6204089.1"/>
    </source>
</evidence>
<dbReference type="InterPro" id="IPR034035">
    <property type="entry name" value="Astacin-like_dom"/>
</dbReference>
<protein>
    <recommendedName>
        <fullName evidence="7">Metalloendopeptidase</fullName>
        <ecNumber evidence="7">3.4.24.-</ecNumber>
    </recommendedName>
</protein>
<keyword evidence="1 6" id="KW-0645">Protease</keyword>
<dbReference type="EMBL" id="WIXP02000010">
    <property type="protein sequence ID" value="KAF6204089.1"/>
    <property type="molecule type" value="Genomic_DNA"/>
</dbReference>
<dbReference type="Gene3D" id="3.40.390.10">
    <property type="entry name" value="Collagenase (Catalytic Domain)"/>
    <property type="match status" value="1"/>
</dbReference>
<feature type="active site" evidence="6">
    <location>
        <position position="126"/>
    </location>
</feature>
<dbReference type="GO" id="GO:0004222">
    <property type="term" value="F:metalloendopeptidase activity"/>
    <property type="evidence" value="ECO:0007669"/>
    <property type="project" value="UniProtKB-UniRule"/>
</dbReference>
<accession>A0A6A4JGN2</accession>
<gene>
    <name evidence="8" type="ORF">GE061_002429</name>
</gene>
<dbReference type="Pfam" id="PF01400">
    <property type="entry name" value="Astacin"/>
    <property type="match status" value="1"/>
</dbReference>
<dbReference type="SMART" id="SM00235">
    <property type="entry name" value="ZnMc"/>
    <property type="match status" value="1"/>
</dbReference>
<dbReference type="PANTHER" id="PTHR10127:SF780">
    <property type="entry name" value="METALLOENDOPEPTIDASE"/>
    <property type="match status" value="1"/>
</dbReference>
<dbReference type="GO" id="GO:0006508">
    <property type="term" value="P:proteolysis"/>
    <property type="evidence" value="ECO:0007669"/>
    <property type="project" value="UniProtKB-KW"/>
</dbReference>
<dbReference type="InterPro" id="IPR001506">
    <property type="entry name" value="Peptidase_M12A"/>
</dbReference>
<evidence type="ECO:0000256" key="6">
    <source>
        <dbReference type="PROSITE-ProRule" id="PRU01211"/>
    </source>
</evidence>
<name>A0A6A4JGN2_APOLU</name>
<evidence type="ECO:0000256" key="4">
    <source>
        <dbReference type="ARBA" id="ARBA00022833"/>
    </source>
</evidence>
<evidence type="ECO:0000256" key="2">
    <source>
        <dbReference type="ARBA" id="ARBA00022723"/>
    </source>
</evidence>
<comment type="caution">
    <text evidence="6">Lacks conserved residue(s) required for the propagation of feature annotation.</text>
</comment>
<keyword evidence="9" id="KW-1185">Reference proteome</keyword>
<dbReference type="PRINTS" id="PR00480">
    <property type="entry name" value="ASTACIN"/>
</dbReference>
<organism evidence="8 9">
    <name type="scientific">Apolygus lucorum</name>
    <name type="common">Small green plant bug</name>
    <name type="synonym">Lygocoris lucorum</name>
    <dbReference type="NCBI Taxonomy" id="248454"/>
    <lineage>
        <taxon>Eukaryota</taxon>
        <taxon>Metazoa</taxon>
        <taxon>Ecdysozoa</taxon>
        <taxon>Arthropoda</taxon>
        <taxon>Hexapoda</taxon>
        <taxon>Insecta</taxon>
        <taxon>Pterygota</taxon>
        <taxon>Neoptera</taxon>
        <taxon>Paraneoptera</taxon>
        <taxon>Hemiptera</taxon>
        <taxon>Heteroptera</taxon>
        <taxon>Panheteroptera</taxon>
        <taxon>Cimicomorpha</taxon>
        <taxon>Miridae</taxon>
        <taxon>Mirini</taxon>
        <taxon>Apolygus</taxon>
    </lineage>
</organism>
<reference evidence="8" key="1">
    <citation type="journal article" date="2021" name="Mol. Ecol. Resour.">
        <title>Apolygus lucorum genome provides insights into omnivorousness and mesophyll feeding.</title>
        <authorList>
            <person name="Liu Y."/>
            <person name="Liu H."/>
            <person name="Wang H."/>
            <person name="Huang T."/>
            <person name="Liu B."/>
            <person name="Yang B."/>
            <person name="Yin L."/>
            <person name="Li B."/>
            <person name="Zhang Y."/>
            <person name="Zhang S."/>
            <person name="Jiang F."/>
            <person name="Zhang X."/>
            <person name="Ren Y."/>
            <person name="Wang B."/>
            <person name="Wang S."/>
            <person name="Lu Y."/>
            <person name="Wu K."/>
            <person name="Fan W."/>
            <person name="Wang G."/>
        </authorList>
    </citation>
    <scope>NUCLEOTIDE SEQUENCE</scope>
    <source>
        <strain evidence="8">12Hb</strain>
    </source>
</reference>
<dbReference type="SUPFAM" id="SSF55486">
    <property type="entry name" value="Metalloproteases ('zincins'), catalytic domain"/>
    <property type="match status" value="1"/>
</dbReference>
<feature type="binding site" evidence="6">
    <location>
        <position position="129"/>
    </location>
    <ligand>
        <name>Zn(2+)</name>
        <dbReference type="ChEBI" id="CHEBI:29105"/>
        <note>catalytic</note>
    </ligand>
</feature>
<keyword evidence="2 6" id="KW-0479">Metal-binding</keyword>
<dbReference type="GO" id="GO:0008270">
    <property type="term" value="F:zinc ion binding"/>
    <property type="evidence" value="ECO:0007669"/>
    <property type="project" value="UniProtKB-UniRule"/>
</dbReference>
<dbReference type="CDD" id="cd04280">
    <property type="entry name" value="ZnMc_astacin_like"/>
    <property type="match status" value="1"/>
</dbReference>
<dbReference type="Proteomes" id="UP000466442">
    <property type="component" value="Unassembled WGS sequence"/>
</dbReference>